<dbReference type="RefSeq" id="WP_101396573.1">
    <property type="nucleotide sequence ID" value="NZ_PJNE01000001.1"/>
</dbReference>
<organism evidence="1 2">
    <name type="scientific">Phycicoccus duodecadis</name>
    <dbReference type="NCBI Taxonomy" id="173053"/>
    <lineage>
        <taxon>Bacteria</taxon>
        <taxon>Bacillati</taxon>
        <taxon>Actinomycetota</taxon>
        <taxon>Actinomycetes</taxon>
        <taxon>Micrococcales</taxon>
        <taxon>Intrasporangiaceae</taxon>
        <taxon>Phycicoccus</taxon>
    </lineage>
</organism>
<keyword evidence="2" id="KW-1185">Reference proteome</keyword>
<comment type="caution">
    <text evidence="1">The sequence shown here is derived from an EMBL/GenBank/DDBJ whole genome shotgun (WGS) entry which is preliminary data.</text>
</comment>
<accession>A0A2N3YMQ3</accession>
<gene>
    <name evidence="1" type="ORF">ATL31_2972</name>
</gene>
<evidence type="ECO:0008006" key="3">
    <source>
        <dbReference type="Google" id="ProtNLM"/>
    </source>
</evidence>
<sequence>MTLQADLDALRDDATLWDGVSDALGTARAECAGLTLSAHELTGVADRNGLVALYEQVRSTVATLFDEGSTSTGDVAAALLDVRHQYQTDDEAARRRLAGAWDPK</sequence>
<dbReference type="Proteomes" id="UP000233781">
    <property type="component" value="Unassembled WGS sequence"/>
</dbReference>
<dbReference type="AlphaFoldDB" id="A0A2N3YMQ3"/>
<dbReference type="EMBL" id="PJNE01000001">
    <property type="protein sequence ID" value="PKW28116.1"/>
    <property type="molecule type" value="Genomic_DNA"/>
</dbReference>
<reference evidence="1 2" key="1">
    <citation type="submission" date="2017-12" db="EMBL/GenBank/DDBJ databases">
        <title>Sequencing the genomes of 1000 Actinobacteria strains.</title>
        <authorList>
            <person name="Klenk H.-P."/>
        </authorList>
    </citation>
    <scope>NUCLEOTIDE SEQUENCE [LARGE SCALE GENOMIC DNA]</scope>
    <source>
        <strain evidence="1 2">DSM 12806</strain>
    </source>
</reference>
<evidence type="ECO:0000313" key="2">
    <source>
        <dbReference type="Proteomes" id="UP000233781"/>
    </source>
</evidence>
<name>A0A2N3YMQ3_9MICO</name>
<evidence type="ECO:0000313" key="1">
    <source>
        <dbReference type="EMBL" id="PKW28116.1"/>
    </source>
</evidence>
<proteinExistence type="predicted"/>
<protein>
    <recommendedName>
        <fullName evidence="3">Excreted virulence factor EspC (Type VII ESX diderm)</fullName>
    </recommendedName>
</protein>
<dbReference type="OrthoDB" id="3297440at2"/>